<proteinExistence type="predicted"/>
<dbReference type="Gene3D" id="3.40.50.1820">
    <property type="entry name" value="alpha/beta hydrolase"/>
    <property type="match status" value="1"/>
</dbReference>
<dbReference type="STRING" id="930992.A0A0D0ALP9"/>
<evidence type="ECO:0000313" key="2">
    <source>
        <dbReference type="EMBL" id="KIK35187.1"/>
    </source>
</evidence>
<dbReference type="SUPFAM" id="SSF53474">
    <property type="entry name" value="alpha/beta-Hydrolases"/>
    <property type="match status" value="1"/>
</dbReference>
<gene>
    <name evidence="2" type="ORF">CY34DRAFT_596509</name>
</gene>
<sequence>MSPTSNNNLLECEALLEPDQHYPLHITAKKYWLPEFEAHWDDEEAVTLVLLHSTSFHKETWQPTLERIFQCSSAQSRYSSKSLKIKCAWAIDCPNHGVSAALNDDALRQAPFYRNFGCRKYADAVHRFMSAGPRFRPMFDFRSQRLVGIGHSLGGVAITILQNLEPAFKFSSVILVEPMLSPNAEAVEPLRSILIKYAYERRDVWPSREYAYQNLKSRQRCERWDPRVLDLYIKFGLRTHPGARHPQAPYNGVSLACSREEEVTMYREPDGATKPVQDLDKVCSRIPVSIVFGSDNDYIPRAVQDALIDPTSGRRFSSVTRIDGVGHLVPQHKPNQLGELIFDILANTSCLTLSSML</sequence>
<dbReference type="InterPro" id="IPR000073">
    <property type="entry name" value="AB_hydrolase_1"/>
</dbReference>
<name>A0A0D0ALP9_9AGAM</name>
<organism evidence="2 3">
    <name type="scientific">Suillus luteus UH-Slu-Lm8-n1</name>
    <dbReference type="NCBI Taxonomy" id="930992"/>
    <lineage>
        <taxon>Eukaryota</taxon>
        <taxon>Fungi</taxon>
        <taxon>Dikarya</taxon>
        <taxon>Basidiomycota</taxon>
        <taxon>Agaricomycotina</taxon>
        <taxon>Agaricomycetes</taxon>
        <taxon>Agaricomycetidae</taxon>
        <taxon>Boletales</taxon>
        <taxon>Suillineae</taxon>
        <taxon>Suillaceae</taxon>
        <taxon>Suillus</taxon>
    </lineage>
</organism>
<dbReference type="AlphaFoldDB" id="A0A0D0ALP9"/>
<protein>
    <recommendedName>
        <fullName evidence="1">AB hydrolase-1 domain-containing protein</fullName>
    </recommendedName>
</protein>
<dbReference type="InterPro" id="IPR029058">
    <property type="entry name" value="AB_hydrolase_fold"/>
</dbReference>
<accession>A0A0D0ALP9</accession>
<dbReference type="OrthoDB" id="94039at2759"/>
<reference evidence="3" key="2">
    <citation type="submission" date="2015-01" db="EMBL/GenBank/DDBJ databases">
        <title>Evolutionary Origins and Diversification of the Mycorrhizal Mutualists.</title>
        <authorList>
            <consortium name="DOE Joint Genome Institute"/>
            <consortium name="Mycorrhizal Genomics Consortium"/>
            <person name="Kohler A."/>
            <person name="Kuo A."/>
            <person name="Nagy L.G."/>
            <person name="Floudas D."/>
            <person name="Copeland A."/>
            <person name="Barry K.W."/>
            <person name="Cichocki N."/>
            <person name="Veneault-Fourrey C."/>
            <person name="LaButti K."/>
            <person name="Lindquist E.A."/>
            <person name="Lipzen A."/>
            <person name="Lundell T."/>
            <person name="Morin E."/>
            <person name="Murat C."/>
            <person name="Riley R."/>
            <person name="Ohm R."/>
            <person name="Sun H."/>
            <person name="Tunlid A."/>
            <person name="Henrissat B."/>
            <person name="Grigoriev I.V."/>
            <person name="Hibbett D.S."/>
            <person name="Martin F."/>
        </authorList>
    </citation>
    <scope>NUCLEOTIDE SEQUENCE [LARGE SCALE GENOMIC DNA]</scope>
    <source>
        <strain evidence="3">UH-Slu-Lm8-n1</strain>
    </source>
</reference>
<feature type="domain" description="AB hydrolase-1" evidence="1">
    <location>
        <begin position="48"/>
        <end position="334"/>
    </location>
</feature>
<dbReference type="Pfam" id="PF12697">
    <property type="entry name" value="Abhydrolase_6"/>
    <property type="match status" value="1"/>
</dbReference>
<dbReference type="InParanoid" id="A0A0D0ALP9"/>
<dbReference type="HOGENOM" id="CLU_032490_0_0_1"/>
<reference evidence="2 3" key="1">
    <citation type="submission" date="2014-04" db="EMBL/GenBank/DDBJ databases">
        <authorList>
            <consortium name="DOE Joint Genome Institute"/>
            <person name="Kuo A."/>
            <person name="Ruytinx J."/>
            <person name="Rineau F."/>
            <person name="Colpaert J."/>
            <person name="Kohler A."/>
            <person name="Nagy L.G."/>
            <person name="Floudas D."/>
            <person name="Copeland A."/>
            <person name="Barry K.W."/>
            <person name="Cichocki N."/>
            <person name="Veneault-Fourrey C."/>
            <person name="LaButti K."/>
            <person name="Lindquist E.A."/>
            <person name="Lipzen A."/>
            <person name="Lundell T."/>
            <person name="Morin E."/>
            <person name="Murat C."/>
            <person name="Sun H."/>
            <person name="Tunlid A."/>
            <person name="Henrissat B."/>
            <person name="Grigoriev I.V."/>
            <person name="Hibbett D.S."/>
            <person name="Martin F."/>
            <person name="Nordberg H.P."/>
            <person name="Cantor M.N."/>
            <person name="Hua S.X."/>
        </authorList>
    </citation>
    <scope>NUCLEOTIDE SEQUENCE [LARGE SCALE GENOMIC DNA]</scope>
    <source>
        <strain evidence="2 3">UH-Slu-Lm8-n1</strain>
    </source>
</reference>
<keyword evidence="3" id="KW-1185">Reference proteome</keyword>
<dbReference type="Proteomes" id="UP000054485">
    <property type="component" value="Unassembled WGS sequence"/>
</dbReference>
<evidence type="ECO:0000313" key="3">
    <source>
        <dbReference type="Proteomes" id="UP000054485"/>
    </source>
</evidence>
<dbReference type="EMBL" id="KN835653">
    <property type="protein sequence ID" value="KIK35187.1"/>
    <property type="molecule type" value="Genomic_DNA"/>
</dbReference>
<evidence type="ECO:0000259" key="1">
    <source>
        <dbReference type="Pfam" id="PF12697"/>
    </source>
</evidence>